<name>K0TJ46_THAOC</name>
<accession>K0TJ46</accession>
<sequence>MVHLVSPCESVVREAVVVCCRALDRANLFAHDEISRKVPAHRTTNRTTVDYGSRASDDESDDRTLRERKAKRLSKLDPYWTVSGASGASGGPDTSESVGGGEPHPVAGARAHKPFACTARK</sequence>
<dbReference type="EMBL" id="AGNL01004120">
    <property type="protein sequence ID" value="EJK73901.1"/>
    <property type="molecule type" value="Genomic_DNA"/>
</dbReference>
<evidence type="ECO:0000313" key="3">
    <source>
        <dbReference type="Proteomes" id="UP000266841"/>
    </source>
</evidence>
<proteinExistence type="predicted"/>
<reference evidence="2 3" key="1">
    <citation type="journal article" date="2012" name="Genome Biol.">
        <title>Genome and low-iron response of an oceanic diatom adapted to chronic iron limitation.</title>
        <authorList>
            <person name="Lommer M."/>
            <person name="Specht M."/>
            <person name="Roy A.S."/>
            <person name="Kraemer L."/>
            <person name="Andreson R."/>
            <person name="Gutowska M.A."/>
            <person name="Wolf J."/>
            <person name="Bergner S.V."/>
            <person name="Schilhabel M.B."/>
            <person name="Klostermeier U.C."/>
            <person name="Beiko R.G."/>
            <person name="Rosenstiel P."/>
            <person name="Hippler M."/>
            <person name="Laroche J."/>
        </authorList>
    </citation>
    <scope>NUCLEOTIDE SEQUENCE [LARGE SCALE GENOMIC DNA]</scope>
    <source>
        <strain evidence="2 3">CCMP1005</strain>
    </source>
</reference>
<dbReference type="AlphaFoldDB" id="K0TJ46"/>
<protein>
    <submittedName>
        <fullName evidence="2">Uncharacterized protein</fullName>
    </submittedName>
</protein>
<feature type="region of interest" description="Disordered" evidence="1">
    <location>
        <begin position="36"/>
        <end position="65"/>
    </location>
</feature>
<evidence type="ECO:0000313" key="2">
    <source>
        <dbReference type="EMBL" id="EJK73901.1"/>
    </source>
</evidence>
<feature type="region of interest" description="Disordered" evidence="1">
    <location>
        <begin position="80"/>
        <end position="121"/>
    </location>
</feature>
<gene>
    <name evidence="2" type="ORF">THAOC_04458</name>
</gene>
<dbReference type="Proteomes" id="UP000266841">
    <property type="component" value="Unassembled WGS sequence"/>
</dbReference>
<evidence type="ECO:0000256" key="1">
    <source>
        <dbReference type="SAM" id="MobiDB-lite"/>
    </source>
</evidence>
<keyword evidence="3" id="KW-1185">Reference proteome</keyword>
<comment type="caution">
    <text evidence="2">The sequence shown here is derived from an EMBL/GenBank/DDBJ whole genome shotgun (WGS) entry which is preliminary data.</text>
</comment>
<organism evidence="2 3">
    <name type="scientific">Thalassiosira oceanica</name>
    <name type="common">Marine diatom</name>
    <dbReference type="NCBI Taxonomy" id="159749"/>
    <lineage>
        <taxon>Eukaryota</taxon>
        <taxon>Sar</taxon>
        <taxon>Stramenopiles</taxon>
        <taxon>Ochrophyta</taxon>
        <taxon>Bacillariophyta</taxon>
        <taxon>Coscinodiscophyceae</taxon>
        <taxon>Thalassiosirophycidae</taxon>
        <taxon>Thalassiosirales</taxon>
        <taxon>Thalassiosiraceae</taxon>
        <taxon>Thalassiosira</taxon>
    </lineage>
</organism>